<name>A0ABU6MKM1_9BACI</name>
<accession>A0ABU6MKM1</accession>
<feature type="transmembrane region" description="Helical" evidence="6">
    <location>
        <begin position="17"/>
        <end position="41"/>
    </location>
</feature>
<organism evidence="8 9">
    <name type="scientific">Heyndrickxia acidicola</name>
    <dbReference type="NCBI Taxonomy" id="209389"/>
    <lineage>
        <taxon>Bacteria</taxon>
        <taxon>Bacillati</taxon>
        <taxon>Bacillota</taxon>
        <taxon>Bacilli</taxon>
        <taxon>Bacillales</taxon>
        <taxon>Bacillaceae</taxon>
        <taxon>Heyndrickxia</taxon>
    </lineage>
</organism>
<evidence type="ECO:0000256" key="4">
    <source>
        <dbReference type="ARBA" id="ARBA00022989"/>
    </source>
</evidence>
<dbReference type="InterPro" id="IPR010343">
    <property type="entry name" value="ArAE_1"/>
</dbReference>
<comment type="subcellular location">
    <subcellularLocation>
        <location evidence="1">Cell membrane</location>
        <topology evidence="1">Multi-pass membrane protein</topology>
    </subcellularLocation>
</comment>
<dbReference type="Pfam" id="PF06081">
    <property type="entry name" value="ArAE_1"/>
    <property type="match status" value="1"/>
</dbReference>
<evidence type="ECO:0000259" key="7">
    <source>
        <dbReference type="Pfam" id="PF11728"/>
    </source>
</evidence>
<reference evidence="8 9" key="1">
    <citation type="submission" date="2023-03" db="EMBL/GenBank/DDBJ databases">
        <title>Bacillus Genome Sequencing.</title>
        <authorList>
            <person name="Dunlap C."/>
        </authorList>
    </citation>
    <scope>NUCLEOTIDE SEQUENCE [LARGE SCALE GENOMIC DNA]</scope>
    <source>
        <strain evidence="8 9">B-23453</strain>
    </source>
</reference>
<keyword evidence="9" id="KW-1185">Reference proteome</keyword>
<dbReference type="Gene3D" id="1.20.120.940">
    <property type="entry name" value="Putative aromatic acid exporter, C-terminal domain"/>
    <property type="match status" value="1"/>
</dbReference>
<evidence type="ECO:0000256" key="5">
    <source>
        <dbReference type="ARBA" id="ARBA00023136"/>
    </source>
</evidence>
<feature type="transmembrane region" description="Helical" evidence="6">
    <location>
        <begin position="78"/>
        <end position="96"/>
    </location>
</feature>
<gene>
    <name evidence="8" type="ORF">P4T90_19480</name>
</gene>
<keyword evidence="5 6" id="KW-0472">Membrane</keyword>
<keyword evidence="2" id="KW-1003">Cell membrane</keyword>
<proteinExistence type="predicted"/>
<evidence type="ECO:0000313" key="9">
    <source>
        <dbReference type="Proteomes" id="UP001341444"/>
    </source>
</evidence>
<feature type="transmembrane region" description="Helical" evidence="6">
    <location>
        <begin position="116"/>
        <end position="142"/>
    </location>
</feature>
<dbReference type="InterPro" id="IPR038323">
    <property type="entry name" value="ArAE_1_C_sf"/>
</dbReference>
<evidence type="ECO:0000256" key="1">
    <source>
        <dbReference type="ARBA" id="ARBA00004651"/>
    </source>
</evidence>
<dbReference type="InterPro" id="IPR021062">
    <property type="entry name" value="ArAE_1_C"/>
</dbReference>
<dbReference type="PANTHER" id="PTHR40064:SF1">
    <property type="entry name" value="MEMBRANE PROTEIN"/>
    <property type="match status" value="1"/>
</dbReference>
<dbReference type="RefSeq" id="WP_066262414.1">
    <property type="nucleotide sequence ID" value="NZ_JARMAB010000030.1"/>
</dbReference>
<keyword evidence="3 6" id="KW-0812">Transmembrane</keyword>
<feature type="domain" description="Putative aromatic acid exporter C-terminal" evidence="7">
    <location>
        <begin position="146"/>
        <end position="310"/>
    </location>
</feature>
<keyword evidence="4 6" id="KW-1133">Transmembrane helix</keyword>
<feature type="transmembrane region" description="Helical" evidence="6">
    <location>
        <begin position="53"/>
        <end position="72"/>
    </location>
</feature>
<dbReference type="Pfam" id="PF11728">
    <property type="entry name" value="ArAE_1_C"/>
    <property type="match status" value="1"/>
</dbReference>
<dbReference type="EMBL" id="JARMAB010000030">
    <property type="protein sequence ID" value="MED1205234.1"/>
    <property type="molecule type" value="Genomic_DNA"/>
</dbReference>
<evidence type="ECO:0000256" key="3">
    <source>
        <dbReference type="ARBA" id="ARBA00022692"/>
    </source>
</evidence>
<dbReference type="PANTHER" id="PTHR40064">
    <property type="entry name" value="MEMBRANE PROTEIN-RELATED"/>
    <property type="match status" value="1"/>
</dbReference>
<dbReference type="Proteomes" id="UP001341444">
    <property type="component" value="Unassembled WGS sequence"/>
</dbReference>
<sequence>MFRIGYRTLKTSLGTPIAIFISELFHLQNFLSAGILTILCIQNTKKKSIHAAWTRFVACITAMIFSTVFFEILGYNPIAIGIELLLFIPTTVLLKAKEGVVSSSVIILHFFAKGSISLHFIINEISIVVIGLSVALIVNLYMPSIEAKLKQYQEKIEDDFRKIFEEIICYLRTNSMSWDGREITETGDLLEKGIQLAFRDVENHLMTNESYYYTYFKMRQQQFEIIERNLRLITSISHMVEQRQMVADFIEELKENIKPRNTALKRLEKLEQLQESIQDMELPKTREEFEARAALFQFLREMEDYLIIKSTFKEKQKRNEIRLGKAN</sequence>
<evidence type="ECO:0000313" key="8">
    <source>
        <dbReference type="EMBL" id="MED1205234.1"/>
    </source>
</evidence>
<evidence type="ECO:0000256" key="2">
    <source>
        <dbReference type="ARBA" id="ARBA00022475"/>
    </source>
</evidence>
<comment type="caution">
    <text evidence="8">The sequence shown here is derived from an EMBL/GenBank/DDBJ whole genome shotgun (WGS) entry which is preliminary data.</text>
</comment>
<protein>
    <submittedName>
        <fullName evidence="8">Aromatic acid exporter family protein</fullName>
    </submittedName>
</protein>
<evidence type="ECO:0000256" key="6">
    <source>
        <dbReference type="SAM" id="Phobius"/>
    </source>
</evidence>
<dbReference type="InterPro" id="IPR052984">
    <property type="entry name" value="UPF0421"/>
</dbReference>